<evidence type="ECO:0000313" key="2">
    <source>
        <dbReference type="Proteomes" id="UP000027121"/>
    </source>
</evidence>
<dbReference type="GeneID" id="98283731"/>
<protein>
    <submittedName>
        <fullName evidence="1">Endopeptidase</fullName>
    </submittedName>
</protein>
<name>A0AAP0SK18_9PSED</name>
<proteinExistence type="predicted"/>
<reference evidence="1 2" key="2">
    <citation type="journal article" date="2016" name="Front. Microbiol.">
        <title>When Genome-Based Approach Meets the 'Old but Good': Revealing Genes Involved in the Antibacterial Activity of Pseudomonas sp. P482 against Soft Rot Pathogens.</title>
        <authorList>
            <person name="Krzyzanowska D.M."/>
            <person name="Ossowicki A."/>
            <person name="Rajewska M."/>
            <person name="Maciag T."/>
            <person name="Jablonska M."/>
            <person name="Obuchowski M."/>
            <person name="Heeb S."/>
            <person name="Jafra S."/>
        </authorList>
    </citation>
    <scope>NUCLEOTIDE SEQUENCE [LARGE SCALE GENOMIC DNA]</scope>
    <source>
        <strain evidence="1 2">P482</strain>
    </source>
</reference>
<dbReference type="InterPro" id="IPR029058">
    <property type="entry name" value="AB_hydrolase_fold"/>
</dbReference>
<sequence>MKVVFIHGRSQQGKNPLTLQNTWTNALIKGFEDIGSPYTGVVDVAFPYYGDLLFDETYRRAQKDFQVLTDKGADAAAPGGEEEEFMRQVIYDIAKQQGISKEQINAEANGEMLEKGVQNWRGVLAALRLLDQLPGVGATSVELFTRDVWYYLTEKTIRDAVNTLVDAQLPENDPCIVVAHSLGTIIAYNLLMNRPARSNIKGLVTLGSPLGIEAILSRLPSNGSPRKAPDGVPSWVNIRDKRDVVALYEIPAARFSGAPAVQNHSNASNGSDNRHGIVEYLNDTIVAGVLRPLLA</sequence>
<dbReference type="AlphaFoldDB" id="A0AAP0SK18"/>
<accession>A0AAP0SK18</accession>
<gene>
    <name evidence="1" type="ORF">BV82_2068</name>
</gene>
<dbReference type="KEGG" id="pdw:BV82_2068"/>
<evidence type="ECO:0000313" key="1">
    <source>
        <dbReference type="EMBL" id="KDO00056.1"/>
    </source>
</evidence>
<reference evidence="1 2" key="1">
    <citation type="journal article" date="2014" name="Genome Announc.">
        <title>Genome Sequence of Pseudomonas sp. Strain P482, a Tomato Rhizosphere Isolate with Broad-Spectrum Antimicrobial Activity.</title>
        <authorList>
            <person name="Krzyzanowska D.M."/>
            <person name="Ossowicki A."/>
            <person name="Jafra S."/>
        </authorList>
    </citation>
    <scope>NUCLEOTIDE SEQUENCE [LARGE SCALE GENOMIC DNA]</scope>
    <source>
        <strain evidence="1 2">P482</strain>
    </source>
</reference>
<organism evidence="1 2">
    <name type="scientific">Pseudomonas donghuensis</name>
    <dbReference type="NCBI Taxonomy" id="1163398"/>
    <lineage>
        <taxon>Bacteria</taxon>
        <taxon>Pseudomonadati</taxon>
        <taxon>Pseudomonadota</taxon>
        <taxon>Gammaproteobacteria</taxon>
        <taxon>Pseudomonadales</taxon>
        <taxon>Pseudomonadaceae</taxon>
        <taxon>Pseudomonas</taxon>
    </lineage>
</organism>
<dbReference type="RefSeq" id="WP_010223655.1">
    <property type="nucleotide sequence ID" value="NZ_CATKPL010000002.1"/>
</dbReference>
<keyword evidence="2" id="KW-1185">Reference proteome</keyword>
<dbReference type="EMBL" id="CP071706">
    <property type="protein sequence ID" value="KDO00056.1"/>
    <property type="molecule type" value="Genomic_DNA"/>
</dbReference>
<dbReference type="Proteomes" id="UP000027121">
    <property type="component" value="Chromosome"/>
</dbReference>
<dbReference type="SUPFAM" id="SSF53474">
    <property type="entry name" value="alpha/beta-Hydrolases"/>
    <property type="match status" value="1"/>
</dbReference>
<dbReference type="Gene3D" id="3.40.50.1820">
    <property type="entry name" value="alpha/beta hydrolase"/>
    <property type="match status" value="1"/>
</dbReference>